<name>A0AAN7KZZ4_TRANT</name>
<dbReference type="GO" id="GO:1990904">
    <property type="term" value="C:ribonucleoprotein complex"/>
    <property type="evidence" value="ECO:0007669"/>
    <property type="project" value="UniProtKB-KW"/>
</dbReference>
<dbReference type="InterPro" id="IPR001890">
    <property type="entry name" value="RNA-binding_CRM"/>
</dbReference>
<keyword evidence="6 10" id="KW-0694">RNA-binding</keyword>
<keyword evidence="15" id="KW-1185">Reference proteome</keyword>
<gene>
    <name evidence="14" type="ORF">SAY86_005415</name>
</gene>
<keyword evidence="3" id="KW-0934">Plastid</keyword>
<feature type="compositionally biased region" description="Acidic residues" evidence="12">
    <location>
        <begin position="829"/>
        <end position="843"/>
    </location>
</feature>
<proteinExistence type="predicted"/>
<feature type="compositionally biased region" description="Polar residues" evidence="12">
    <location>
        <begin position="237"/>
        <end position="249"/>
    </location>
</feature>
<keyword evidence="9" id="KW-0687">Ribonucleoprotein</keyword>
<dbReference type="GO" id="GO:0000373">
    <property type="term" value="P:Group II intron splicing"/>
    <property type="evidence" value="ECO:0007669"/>
    <property type="project" value="UniProtKB-ARBA"/>
</dbReference>
<accession>A0AAN7KZZ4</accession>
<sequence>MALSPFSLIRTSSTPRPSILSSSPVSSSFSISSQDSLVRASSTLGLRIFCLRQALDLETESDNPPSKVAVRKKRAPRPSFLQQVQDKWSLKLDSKRDKFPWQLQEEGEEATQPDPQRRESEPVESVTQILQEERFHSGDGYHAAPWISRDKTQKPRLDSAAKASQASNREGENANLSIEFLEDSSVEEGDGSIENLVSALVEKKTFNFRRTNGALSNGNTVEKGNDLHDASKDFVSQEGSQQNLSSGSTRLPWRREQDGKNTKRSNTELAERMVPDFELKRLRNIALRMLERIKVGKAGITEALVESIHNKWNVDEVVKLKFEGPLSVNMKRTHEMLESRTGGIVIWRSGSSVVLYRGMSYQLGCVQSFNEQIRTGSDREAGSSELEVPCLPDFAKPPEGLSKEELMDIDELLDDLGPRFKDWCGREPVPVDADLLPSVVPNYKTPYRLLPHGVRRCLRDKEMTNFRQLSRTVPPHFALGRNRNLQGLAQAMAKLWERSAIAKIAIKRGVQNTCNDRMAEELKKLTGGTLLSRNKDFIVFYRGNDFLPCAVKESLEERLKLTNLQQNEEEKVRRMASISTSLNSEDSKYSLLAGTLAETLAATSCWANEPNSEDVEEMIRDSSLQKHESLLRSLEKKLVLAKGKVRKAERNIAKLQMNLEPSDLPSDLETVTDEERFLFRKMGLSMKPYLLLGRREVFDGTVENMHLHWKHRELVKLIVRGRSFPQVKHIAISLEAESGGVLISLDKTPKGYAIILYRGKNYQMPGKVRPRNLLTRRQALARSIELQRREALKHHILDLEERIELIKSELEDKSSEKKYQRSGFSYPDMVDETDFEEMDEEEHEGYLEIHSSDKHQGNE</sequence>
<dbReference type="AlphaFoldDB" id="A0AAN7KZZ4"/>
<feature type="domain" description="CRM" evidence="13">
    <location>
        <begin position="456"/>
        <end position="553"/>
    </location>
</feature>
<dbReference type="InterPro" id="IPR045278">
    <property type="entry name" value="CRS1/CFM2/CFM3"/>
</dbReference>
<dbReference type="PANTHER" id="PTHR31846">
    <property type="entry name" value="CRS1 / YHBY (CRM) DOMAIN-CONTAINING PROTEIN"/>
    <property type="match status" value="1"/>
</dbReference>
<dbReference type="Gene3D" id="3.30.110.60">
    <property type="entry name" value="YhbY-like"/>
    <property type="match status" value="3"/>
</dbReference>
<protein>
    <recommendedName>
        <fullName evidence="13">CRM domain-containing protein</fullName>
    </recommendedName>
</protein>
<feature type="region of interest" description="Disordered" evidence="12">
    <location>
        <begin position="104"/>
        <end position="125"/>
    </location>
</feature>
<dbReference type="SUPFAM" id="SSF75471">
    <property type="entry name" value="YhbY-like"/>
    <property type="match status" value="3"/>
</dbReference>
<evidence type="ECO:0000256" key="7">
    <source>
        <dbReference type="ARBA" id="ARBA00022946"/>
    </source>
</evidence>
<evidence type="ECO:0000256" key="2">
    <source>
        <dbReference type="ARBA" id="ARBA00022528"/>
    </source>
</evidence>
<dbReference type="FunFam" id="3.30.110.60:FF:000002">
    <property type="entry name" value="CRS2-associated factor 1, chloroplastic"/>
    <property type="match status" value="2"/>
</dbReference>
<feature type="coiled-coil region" evidence="11">
    <location>
        <begin position="624"/>
        <end position="658"/>
    </location>
</feature>
<dbReference type="GO" id="GO:0003729">
    <property type="term" value="F:mRNA binding"/>
    <property type="evidence" value="ECO:0007669"/>
    <property type="project" value="InterPro"/>
</dbReference>
<feature type="compositionally biased region" description="Basic and acidic residues" evidence="12">
    <location>
        <begin position="148"/>
        <end position="159"/>
    </location>
</feature>
<organism evidence="14 15">
    <name type="scientific">Trapa natans</name>
    <name type="common">Water chestnut</name>
    <dbReference type="NCBI Taxonomy" id="22666"/>
    <lineage>
        <taxon>Eukaryota</taxon>
        <taxon>Viridiplantae</taxon>
        <taxon>Streptophyta</taxon>
        <taxon>Embryophyta</taxon>
        <taxon>Tracheophyta</taxon>
        <taxon>Spermatophyta</taxon>
        <taxon>Magnoliopsida</taxon>
        <taxon>eudicotyledons</taxon>
        <taxon>Gunneridae</taxon>
        <taxon>Pentapetalae</taxon>
        <taxon>rosids</taxon>
        <taxon>malvids</taxon>
        <taxon>Myrtales</taxon>
        <taxon>Lythraceae</taxon>
        <taxon>Trapa</taxon>
    </lineage>
</organism>
<dbReference type="EMBL" id="JAXQNO010000018">
    <property type="protein sequence ID" value="KAK4776727.1"/>
    <property type="molecule type" value="Genomic_DNA"/>
</dbReference>
<keyword evidence="8" id="KW-0508">mRNA splicing</keyword>
<evidence type="ECO:0000256" key="10">
    <source>
        <dbReference type="PROSITE-ProRule" id="PRU00626"/>
    </source>
</evidence>
<evidence type="ECO:0000256" key="8">
    <source>
        <dbReference type="ARBA" id="ARBA00023187"/>
    </source>
</evidence>
<evidence type="ECO:0000256" key="12">
    <source>
        <dbReference type="SAM" id="MobiDB-lite"/>
    </source>
</evidence>
<evidence type="ECO:0000256" key="4">
    <source>
        <dbReference type="ARBA" id="ARBA00022664"/>
    </source>
</evidence>
<feature type="compositionally biased region" description="Basic and acidic residues" evidence="12">
    <location>
        <begin position="253"/>
        <end position="265"/>
    </location>
</feature>
<feature type="region of interest" description="Disordered" evidence="12">
    <location>
        <begin position="811"/>
        <end position="859"/>
    </location>
</feature>
<evidence type="ECO:0000259" key="13">
    <source>
        <dbReference type="PROSITE" id="PS51295"/>
    </source>
</evidence>
<evidence type="ECO:0000256" key="1">
    <source>
        <dbReference type="ARBA" id="ARBA00004229"/>
    </source>
</evidence>
<feature type="region of interest" description="Disordered" evidence="12">
    <location>
        <begin position="234"/>
        <end position="265"/>
    </location>
</feature>
<evidence type="ECO:0000313" key="15">
    <source>
        <dbReference type="Proteomes" id="UP001346149"/>
    </source>
</evidence>
<comment type="caution">
    <text evidence="14">The sequence shown here is derived from an EMBL/GenBank/DDBJ whole genome shotgun (WGS) entry which is preliminary data.</text>
</comment>
<dbReference type="InterPro" id="IPR035920">
    <property type="entry name" value="YhbY-like_sf"/>
</dbReference>
<keyword evidence="2" id="KW-0150">Chloroplast</keyword>
<keyword evidence="7" id="KW-0809">Transit peptide</keyword>
<evidence type="ECO:0000256" key="11">
    <source>
        <dbReference type="SAM" id="Coils"/>
    </source>
</evidence>
<dbReference type="Pfam" id="PF01985">
    <property type="entry name" value="CRS1_YhbY"/>
    <property type="match status" value="3"/>
</dbReference>
<keyword evidence="4" id="KW-0507">mRNA processing</keyword>
<feature type="compositionally biased region" description="Basic and acidic residues" evidence="12">
    <location>
        <begin position="844"/>
        <end position="859"/>
    </location>
</feature>
<dbReference type="GO" id="GO:0006397">
    <property type="term" value="P:mRNA processing"/>
    <property type="evidence" value="ECO:0007669"/>
    <property type="project" value="UniProtKB-KW"/>
</dbReference>
<evidence type="ECO:0000256" key="6">
    <source>
        <dbReference type="ARBA" id="ARBA00022884"/>
    </source>
</evidence>
<feature type="region of interest" description="Disordered" evidence="12">
    <location>
        <begin position="60"/>
        <end position="80"/>
    </location>
</feature>
<dbReference type="SMART" id="SM01103">
    <property type="entry name" value="CRS1_YhbY"/>
    <property type="match status" value="3"/>
</dbReference>
<dbReference type="PROSITE" id="PS51295">
    <property type="entry name" value="CRM"/>
    <property type="match status" value="3"/>
</dbReference>
<feature type="domain" description="CRM" evidence="13">
    <location>
        <begin position="272"/>
        <end position="368"/>
    </location>
</feature>
<feature type="domain" description="CRM" evidence="13">
    <location>
        <begin position="669"/>
        <end position="769"/>
    </location>
</feature>
<keyword evidence="5" id="KW-0677">Repeat</keyword>
<evidence type="ECO:0000256" key="9">
    <source>
        <dbReference type="ARBA" id="ARBA00023274"/>
    </source>
</evidence>
<dbReference type="Proteomes" id="UP001346149">
    <property type="component" value="Unassembled WGS sequence"/>
</dbReference>
<evidence type="ECO:0000313" key="14">
    <source>
        <dbReference type="EMBL" id="KAK4776727.1"/>
    </source>
</evidence>
<feature type="region of interest" description="Disordered" evidence="12">
    <location>
        <begin position="140"/>
        <end position="175"/>
    </location>
</feature>
<reference evidence="14 15" key="1">
    <citation type="journal article" date="2023" name="Hortic Res">
        <title>Pangenome of water caltrop reveals structural variations and asymmetric subgenome divergence after allopolyploidization.</title>
        <authorList>
            <person name="Zhang X."/>
            <person name="Chen Y."/>
            <person name="Wang L."/>
            <person name="Yuan Y."/>
            <person name="Fang M."/>
            <person name="Shi L."/>
            <person name="Lu R."/>
            <person name="Comes H.P."/>
            <person name="Ma Y."/>
            <person name="Chen Y."/>
            <person name="Huang G."/>
            <person name="Zhou Y."/>
            <person name="Zheng Z."/>
            <person name="Qiu Y."/>
        </authorList>
    </citation>
    <scope>NUCLEOTIDE SEQUENCE [LARGE SCALE GENOMIC DNA]</scope>
    <source>
        <strain evidence="14">F231</strain>
    </source>
</reference>
<dbReference type="GO" id="GO:0009507">
    <property type="term" value="C:chloroplast"/>
    <property type="evidence" value="ECO:0007669"/>
    <property type="project" value="UniProtKB-SubCell"/>
</dbReference>
<dbReference type="PANTHER" id="PTHR31846:SF7">
    <property type="entry name" value="CRS1 _ YHBY (CRM) DOMAIN-CONTAINING PROTEIN"/>
    <property type="match status" value="1"/>
</dbReference>
<comment type="subcellular location">
    <subcellularLocation>
        <location evidence="1">Plastid</location>
        <location evidence="1">Chloroplast</location>
    </subcellularLocation>
</comment>
<keyword evidence="11" id="KW-0175">Coiled coil</keyword>
<evidence type="ECO:0000256" key="3">
    <source>
        <dbReference type="ARBA" id="ARBA00022640"/>
    </source>
</evidence>
<evidence type="ECO:0000256" key="5">
    <source>
        <dbReference type="ARBA" id="ARBA00022737"/>
    </source>
</evidence>